<accession>A0AAV9G6G5</accession>
<reference evidence="3" key="2">
    <citation type="submission" date="2023-05" db="EMBL/GenBank/DDBJ databases">
        <authorList>
            <consortium name="Lawrence Berkeley National Laboratory"/>
            <person name="Steindorff A."/>
            <person name="Hensen N."/>
            <person name="Bonometti L."/>
            <person name="Westerberg I."/>
            <person name="Brannstrom I.O."/>
            <person name="Guillou S."/>
            <person name="Cros-Aarteil S."/>
            <person name="Calhoun S."/>
            <person name="Haridas S."/>
            <person name="Kuo A."/>
            <person name="Mondo S."/>
            <person name="Pangilinan J."/>
            <person name="Riley R."/>
            <person name="Labutti K."/>
            <person name="Andreopoulos B."/>
            <person name="Lipzen A."/>
            <person name="Chen C."/>
            <person name="Yanf M."/>
            <person name="Daum C."/>
            <person name="Ng V."/>
            <person name="Clum A."/>
            <person name="Ohm R."/>
            <person name="Martin F."/>
            <person name="Silar P."/>
            <person name="Natvig D."/>
            <person name="Lalanne C."/>
            <person name="Gautier V."/>
            <person name="Ament-Velasquez S.L."/>
            <person name="Kruys A."/>
            <person name="Hutchinson M.I."/>
            <person name="Powell A.J."/>
            <person name="Barry K."/>
            <person name="Miller A.N."/>
            <person name="Grigoriev I.V."/>
            <person name="Debuchy R."/>
            <person name="Gladieux P."/>
            <person name="Thoren M.H."/>
            <person name="Johannesson H."/>
        </authorList>
    </citation>
    <scope>NUCLEOTIDE SEQUENCE</scope>
    <source>
        <strain evidence="3">PSN243</strain>
    </source>
</reference>
<organism evidence="3 4">
    <name type="scientific">Podospora aff. communis PSN243</name>
    <dbReference type="NCBI Taxonomy" id="3040156"/>
    <lineage>
        <taxon>Eukaryota</taxon>
        <taxon>Fungi</taxon>
        <taxon>Dikarya</taxon>
        <taxon>Ascomycota</taxon>
        <taxon>Pezizomycotina</taxon>
        <taxon>Sordariomycetes</taxon>
        <taxon>Sordariomycetidae</taxon>
        <taxon>Sordariales</taxon>
        <taxon>Podosporaceae</taxon>
        <taxon>Podospora</taxon>
    </lineage>
</organism>
<name>A0AAV9G6G5_9PEZI</name>
<sequence>MNSLFFIVSLIAATLALTVPPDLPNGAYHASLSHTGNIAFEGLPFLGPNGSLPPSGTNPQALPHPPKHPKRGDQTGCPWDGTRHINADASDVAYNNFKQSTLTQTAILPSRSIFVVVQDMTFWYACNYHREGVYLITPVDLGIALASITYRCGRGLAGWDHLRGPDVTLGVESVGFGVCRVWYQKGVRGSGY</sequence>
<feature type="region of interest" description="Disordered" evidence="1">
    <location>
        <begin position="51"/>
        <end position="77"/>
    </location>
</feature>
<evidence type="ECO:0000313" key="3">
    <source>
        <dbReference type="EMBL" id="KAK4444023.1"/>
    </source>
</evidence>
<evidence type="ECO:0008006" key="5">
    <source>
        <dbReference type="Google" id="ProtNLM"/>
    </source>
</evidence>
<dbReference type="EMBL" id="MU865983">
    <property type="protein sequence ID" value="KAK4444023.1"/>
    <property type="molecule type" value="Genomic_DNA"/>
</dbReference>
<reference evidence="3" key="1">
    <citation type="journal article" date="2023" name="Mol. Phylogenet. Evol.">
        <title>Genome-scale phylogeny and comparative genomics of the fungal order Sordariales.</title>
        <authorList>
            <person name="Hensen N."/>
            <person name="Bonometti L."/>
            <person name="Westerberg I."/>
            <person name="Brannstrom I.O."/>
            <person name="Guillou S."/>
            <person name="Cros-Aarteil S."/>
            <person name="Calhoun S."/>
            <person name="Haridas S."/>
            <person name="Kuo A."/>
            <person name="Mondo S."/>
            <person name="Pangilinan J."/>
            <person name="Riley R."/>
            <person name="LaButti K."/>
            <person name="Andreopoulos B."/>
            <person name="Lipzen A."/>
            <person name="Chen C."/>
            <person name="Yan M."/>
            <person name="Daum C."/>
            <person name="Ng V."/>
            <person name="Clum A."/>
            <person name="Steindorff A."/>
            <person name="Ohm R.A."/>
            <person name="Martin F."/>
            <person name="Silar P."/>
            <person name="Natvig D.O."/>
            <person name="Lalanne C."/>
            <person name="Gautier V."/>
            <person name="Ament-Velasquez S.L."/>
            <person name="Kruys A."/>
            <person name="Hutchinson M.I."/>
            <person name="Powell A.J."/>
            <person name="Barry K."/>
            <person name="Miller A.N."/>
            <person name="Grigoriev I.V."/>
            <person name="Debuchy R."/>
            <person name="Gladieux P."/>
            <person name="Hiltunen Thoren M."/>
            <person name="Johannesson H."/>
        </authorList>
    </citation>
    <scope>NUCLEOTIDE SEQUENCE</scope>
    <source>
        <strain evidence="3">PSN243</strain>
    </source>
</reference>
<evidence type="ECO:0000313" key="4">
    <source>
        <dbReference type="Proteomes" id="UP001321760"/>
    </source>
</evidence>
<keyword evidence="4" id="KW-1185">Reference proteome</keyword>
<evidence type="ECO:0000256" key="1">
    <source>
        <dbReference type="SAM" id="MobiDB-lite"/>
    </source>
</evidence>
<dbReference type="Proteomes" id="UP001321760">
    <property type="component" value="Unassembled WGS sequence"/>
</dbReference>
<gene>
    <name evidence="3" type="ORF">QBC34DRAFT_475983</name>
</gene>
<keyword evidence="2" id="KW-0732">Signal</keyword>
<proteinExistence type="predicted"/>
<feature type="chain" id="PRO_5043507992" description="Ecp2 effector protein domain-containing protein" evidence="2">
    <location>
        <begin position="17"/>
        <end position="192"/>
    </location>
</feature>
<feature type="signal peptide" evidence="2">
    <location>
        <begin position="1"/>
        <end position="16"/>
    </location>
</feature>
<evidence type="ECO:0000256" key="2">
    <source>
        <dbReference type="SAM" id="SignalP"/>
    </source>
</evidence>
<comment type="caution">
    <text evidence="3">The sequence shown here is derived from an EMBL/GenBank/DDBJ whole genome shotgun (WGS) entry which is preliminary data.</text>
</comment>
<protein>
    <recommendedName>
        <fullName evidence="5">Ecp2 effector protein domain-containing protein</fullName>
    </recommendedName>
</protein>
<dbReference type="AlphaFoldDB" id="A0AAV9G6G5"/>